<name>A0A5C5G1I4_9BASI</name>
<keyword evidence="3" id="KW-1185">Reference proteome</keyword>
<feature type="compositionally biased region" description="Basic residues" evidence="1">
    <location>
        <begin position="141"/>
        <end position="156"/>
    </location>
</feature>
<organism evidence="2 3">
    <name type="scientific">Rhodotorula diobovata</name>
    <dbReference type="NCBI Taxonomy" id="5288"/>
    <lineage>
        <taxon>Eukaryota</taxon>
        <taxon>Fungi</taxon>
        <taxon>Dikarya</taxon>
        <taxon>Basidiomycota</taxon>
        <taxon>Pucciniomycotina</taxon>
        <taxon>Microbotryomycetes</taxon>
        <taxon>Sporidiobolales</taxon>
        <taxon>Sporidiobolaceae</taxon>
        <taxon>Rhodotorula</taxon>
    </lineage>
</organism>
<feature type="region of interest" description="Disordered" evidence="1">
    <location>
        <begin position="87"/>
        <end position="165"/>
    </location>
</feature>
<feature type="region of interest" description="Disordered" evidence="1">
    <location>
        <begin position="212"/>
        <end position="255"/>
    </location>
</feature>
<feature type="compositionally biased region" description="Low complexity" evidence="1">
    <location>
        <begin position="102"/>
        <end position="114"/>
    </location>
</feature>
<feature type="compositionally biased region" description="Basic residues" evidence="1">
    <location>
        <begin position="219"/>
        <end position="231"/>
    </location>
</feature>
<dbReference type="AlphaFoldDB" id="A0A5C5G1I4"/>
<evidence type="ECO:0000313" key="3">
    <source>
        <dbReference type="Proteomes" id="UP000311382"/>
    </source>
</evidence>
<evidence type="ECO:0000313" key="2">
    <source>
        <dbReference type="EMBL" id="TNY22948.1"/>
    </source>
</evidence>
<gene>
    <name evidence="2" type="ORF">DMC30DRAFT_95229</name>
</gene>
<dbReference type="EMBL" id="SOZI01000018">
    <property type="protein sequence ID" value="TNY22948.1"/>
    <property type="molecule type" value="Genomic_DNA"/>
</dbReference>
<dbReference type="Proteomes" id="UP000311382">
    <property type="component" value="Unassembled WGS sequence"/>
</dbReference>
<reference evidence="2 3" key="1">
    <citation type="submission" date="2019-03" db="EMBL/GenBank/DDBJ databases">
        <title>Rhodosporidium diobovatum UCD-FST 08-225 genome sequencing, assembly, and annotation.</title>
        <authorList>
            <person name="Fakankun I.U."/>
            <person name="Fristensky B."/>
            <person name="Levin D.B."/>
        </authorList>
    </citation>
    <scope>NUCLEOTIDE SEQUENCE [LARGE SCALE GENOMIC DNA]</scope>
    <source>
        <strain evidence="2 3">UCD-FST 08-225</strain>
    </source>
</reference>
<evidence type="ECO:0000256" key="1">
    <source>
        <dbReference type="SAM" id="MobiDB-lite"/>
    </source>
</evidence>
<protein>
    <submittedName>
        <fullName evidence="2">Uncharacterized protein</fullName>
    </submittedName>
</protein>
<feature type="compositionally biased region" description="Basic residues" evidence="1">
    <location>
        <begin position="115"/>
        <end position="131"/>
    </location>
</feature>
<sequence>MAQGMLQRPLRRPPTAKPTPLPPITSSLVRRRSFLTFFPPLLDLPGPACLAAMLSHLPTPPLSFRPTTSARLPIPRAPSRLLRRWQALGTRASSPKRRIKAAGRPTRAARATARQTRRRVTTAPRRTRRPSPARASSSRPRSTRRSKRSRRARFRPHSPCARPAPTFPRRILVRVGPTLDVPQAARRAVRRPLHACVAVELARACDAPPLAELVQGHSPRGRPRRQPRRLPRGGGSDARGDSGCERRPQPLHEGQADVEADRLLRKSEHAQQGAPAPRRQTPFRVVFALNVPAVPLSHMLALYPIPRSSLDGSPSTRPQLRRFICHPPSVHPAQSSPVCPYLHPIPDEEADSPISPSSHPSTRVFNSPTAALVSPGSVGTSPFTTPLSDRHPAADYFGPLAAPETASPAGSVASVPLVGDSSLVSPITSSALPAIGSFVANRDAYIATLVDELESWTTHRNIVRVKVLIGVQGWLRRNEKVHNDEQIHVSELEQLPLPTTWPFRSPSFTTALSEASARGLLERVRASRDGFECTKETSQVSMTLLDKRRSMYYVAVSDVKGADLRGARGAATGSGTLVLQKCTTLPSMPFSLSLGPPGVFDEQGDSEGMGDATDLRFKVLADKAGTSPSDELSKAMQQATWGLDHQGVFVVNAELDQTRYDPTQTRIKWVAKERWQNGTMRATLIESRVANSTSHTWEVCLSSPALNAELFDASVNWLKRSWNRAEVARLVGELVDWTIEVVGGEPAEEGGKEGVGGEG</sequence>
<comment type="caution">
    <text evidence="2">The sequence shown here is derived from an EMBL/GenBank/DDBJ whole genome shotgun (WGS) entry which is preliminary data.</text>
</comment>
<accession>A0A5C5G1I4</accession>
<proteinExistence type="predicted"/>
<feature type="compositionally biased region" description="Basic and acidic residues" evidence="1">
    <location>
        <begin position="238"/>
        <end position="250"/>
    </location>
</feature>
<feature type="region of interest" description="Disordered" evidence="1">
    <location>
        <begin position="1"/>
        <end position="25"/>
    </location>
</feature>